<protein>
    <submittedName>
        <fullName evidence="2">Uncharacterized protein</fullName>
    </submittedName>
</protein>
<accession>A0A2I1CPX9</accession>
<organism evidence="2 3">
    <name type="scientific">Aspergillus novofumigatus (strain IBT 16806)</name>
    <dbReference type="NCBI Taxonomy" id="1392255"/>
    <lineage>
        <taxon>Eukaryota</taxon>
        <taxon>Fungi</taxon>
        <taxon>Dikarya</taxon>
        <taxon>Ascomycota</taxon>
        <taxon>Pezizomycotina</taxon>
        <taxon>Eurotiomycetes</taxon>
        <taxon>Eurotiomycetidae</taxon>
        <taxon>Eurotiales</taxon>
        <taxon>Aspergillaceae</taxon>
        <taxon>Aspergillus</taxon>
        <taxon>Aspergillus subgen. Fumigati</taxon>
    </lineage>
</organism>
<evidence type="ECO:0000313" key="2">
    <source>
        <dbReference type="EMBL" id="PKX99671.1"/>
    </source>
</evidence>
<gene>
    <name evidence="2" type="ORF">P174DRAFT_427819</name>
</gene>
<dbReference type="OrthoDB" id="3529975at2759"/>
<proteinExistence type="predicted"/>
<dbReference type="Proteomes" id="UP000234474">
    <property type="component" value="Unassembled WGS sequence"/>
</dbReference>
<feature type="chain" id="PRO_5014161330" evidence="1">
    <location>
        <begin position="19"/>
        <end position="116"/>
    </location>
</feature>
<name>A0A2I1CPX9_ASPN1</name>
<keyword evidence="1" id="KW-0732">Signal</keyword>
<feature type="signal peptide" evidence="1">
    <location>
        <begin position="1"/>
        <end position="18"/>
    </location>
</feature>
<dbReference type="VEuPathDB" id="FungiDB:P174DRAFT_427819"/>
<keyword evidence="3" id="KW-1185">Reference proteome</keyword>
<reference evidence="3" key="1">
    <citation type="journal article" date="2018" name="Proc. Natl. Acad. Sci. U.S.A.">
        <title>Linking secondary metabolites to gene clusters through genome sequencing of six diverse Aspergillus species.</title>
        <authorList>
            <person name="Kaerboelling I."/>
            <person name="Vesth T.C."/>
            <person name="Frisvad J.C."/>
            <person name="Nybo J.L."/>
            <person name="Theobald S."/>
            <person name="Kuo A."/>
            <person name="Bowyer P."/>
            <person name="Matsuda Y."/>
            <person name="Mondo S."/>
            <person name="Lyhne E.K."/>
            <person name="Kogle M.E."/>
            <person name="Clum A."/>
            <person name="Lipzen A."/>
            <person name="Salamov A."/>
            <person name="Ngan C.Y."/>
            <person name="Daum C."/>
            <person name="Chiniquy J."/>
            <person name="Barry K."/>
            <person name="LaButti K."/>
            <person name="Haridas S."/>
            <person name="Simmons B.A."/>
            <person name="Magnuson J.K."/>
            <person name="Mortensen U.H."/>
            <person name="Larsen T.O."/>
            <person name="Grigoriev I.V."/>
            <person name="Baker S.E."/>
            <person name="Andersen M.R."/>
        </authorList>
    </citation>
    <scope>NUCLEOTIDE SEQUENCE [LARGE SCALE GENOMIC DNA]</scope>
    <source>
        <strain evidence="3">IBT 16806</strain>
    </source>
</reference>
<dbReference type="AlphaFoldDB" id="A0A2I1CPX9"/>
<sequence>MSCNRKIALSLLFSVGLALVLPPSRVRVRAHSFVLAGRVALVLVDFPSWIAGRPSNDAGAGVPLGILSAWEPLGGIFCANLPIIYRPVVTMSRNLKGYASGEPSRTHSPDLQEQCQ</sequence>
<comment type="caution">
    <text evidence="2">The sequence shown here is derived from an EMBL/GenBank/DDBJ whole genome shotgun (WGS) entry which is preliminary data.</text>
</comment>
<evidence type="ECO:0000256" key="1">
    <source>
        <dbReference type="SAM" id="SignalP"/>
    </source>
</evidence>
<dbReference type="RefSeq" id="XP_024688266.1">
    <property type="nucleotide sequence ID" value="XM_024825470.1"/>
</dbReference>
<evidence type="ECO:0000313" key="3">
    <source>
        <dbReference type="Proteomes" id="UP000234474"/>
    </source>
</evidence>
<dbReference type="EMBL" id="MSZS01000001">
    <property type="protein sequence ID" value="PKX99671.1"/>
    <property type="molecule type" value="Genomic_DNA"/>
</dbReference>
<dbReference type="GeneID" id="36532795"/>